<dbReference type="Proteomes" id="UP000095280">
    <property type="component" value="Unplaced"/>
</dbReference>
<dbReference type="InterPro" id="IPR037646">
    <property type="entry name" value="PROSER3"/>
</dbReference>
<feature type="region of interest" description="Disordered" evidence="1">
    <location>
        <begin position="270"/>
        <end position="336"/>
    </location>
</feature>
<evidence type="ECO:0000313" key="2">
    <source>
        <dbReference type="Proteomes" id="UP000095280"/>
    </source>
</evidence>
<feature type="compositionally biased region" description="Pro residues" evidence="1">
    <location>
        <begin position="325"/>
        <end position="336"/>
    </location>
</feature>
<sequence length="336" mass="35774">LTSGIQFQFLQRATVAAHRANSAAGASAAAPPANAEPSTIGQYIARFRANPPAGRGDREPANPADFWWLGPDSAGADASALSPSPPPDASLGTGAGGKLRRRSNPQHFEPYGRRERPRSLSRSSGGVAGFGPDECAEEEAEDTATANSDEFELVQEVEETPYRPRFVESSSAAAAPAENDSANQQDDILAQWRSRRRLQLARDAAAAPADGEFVPQSAPDAHGTDVSLFQRPLNDVANHLSERLHAAEIEQRLRLRLARLGQACPVDRWAQTDDWPAGSGFKSAAAQTDEPDVRHRDAQTADVANEALKPPTKAAARRSKSTQTPSPPPPSAAPMT</sequence>
<dbReference type="WBParaSite" id="maker-uti_cns_0006354-snap-gene-0.4-mRNA-1">
    <property type="protein sequence ID" value="maker-uti_cns_0006354-snap-gene-0.4-mRNA-1"/>
    <property type="gene ID" value="maker-uti_cns_0006354-snap-gene-0.4"/>
</dbReference>
<reference evidence="3 4" key="1">
    <citation type="submission" date="2016-11" db="UniProtKB">
        <authorList>
            <consortium name="WormBaseParasite"/>
        </authorList>
    </citation>
    <scope>IDENTIFICATION</scope>
</reference>
<dbReference type="WBParaSite" id="maker-uti_cns_0048115-snap-gene-0.7-mRNA-1">
    <property type="protein sequence ID" value="maker-uti_cns_0048115-snap-gene-0.7-mRNA-1"/>
    <property type="gene ID" value="maker-uti_cns_0048115-snap-gene-0.7"/>
</dbReference>
<feature type="compositionally biased region" description="Low complexity" evidence="1">
    <location>
        <begin position="168"/>
        <end position="183"/>
    </location>
</feature>
<dbReference type="AlphaFoldDB" id="A0A1I8HJ59"/>
<organism evidence="2 3">
    <name type="scientific">Macrostomum lignano</name>
    <dbReference type="NCBI Taxonomy" id="282301"/>
    <lineage>
        <taxon>Eukaryota</taxon>
        <taxon>Metazoa</taxon>
        <taxon>Spiralia</taxon>
        <taxon>Lophotrochozoa</taxon>
        <taxon>Platyhelminthes</taxon>
        <taxon>Rhabditophora</taxon>
        <taxon>Macrostomorpha</taxon>
        <taxon>Macrostomida</taxon>
        <taxon>Macrostomidae</taxon>
        <taxon>Macrostomum</taxon>
    </lineage>
</organism>
<protein>
    <submittedName>
        <fullName evidence="3 4">GIT domain-containing protein</fullName>
    </submittedName>
</protein>
<dbReference type="PANTHER" id="PTHR22045:SF6">
    <property type="entry name" value="PROLINE AND SERINE-RICH PROTEIN 3"/>
    <property type="match status" value="1"/>
</dbReference>
<evidence type="ECO:0000313" key="3">
    <source>
        <dbReference type="WBParaSite" id="maker-uti_cns_0006354-snap-gene-0.4-mRNA-1"/>
    </source>
</evidence>
<feature type="region of interest" description="Disordered" evidence="1">
    <location>
        <begin position="46"/>
        <end position="185"/>
    </location>
</feature>
<evidence type="ECO:0000256" key="1">
    <source>
        <dbReference type="SAM" id="MobiDB-lite"/>
    </source>
</evidence>
<proteinExistence type="predicted"/>
<accession>A0A1I8HJ59</accession>
<feature type="compositionally biased region" description="Low complexity" evidence="1">
    <location>
        <begin position="69"/>
        <end position="82"/>
    </location>
</feature>
<feature type="region of interest" description="Disordered" evidence="1">
    <location>
        <begin position="201"/>
        <end position="225"/>
    </location>
</feature>
<feature type="compositionally biased region" description="Acidic residues" evidence="1">
    <location>
        <begin position="149"/>
        <end position="159"/>
    </location>
</feature>
<name>A0A1I8HJ59_9PLAT</name>
<keyword evidence="2" id="KW-1185">Reference proteome</keyword>
<evidence type="ECO:0000313" key="4">
    <source>
        <dbReference type="WBParaSite" id="maker-uti_cns_0048115-snap-gene-0.7-mRNA-1"/>
    </source>
</evidence>
<dbReference type="PANTHER" id="PTHR22045">
    <property type="entry name" value="PROLINE AND SERINE-RICH PROTEIN 3"/>
    <property type="match status" value="1"/>
</dbReference>